<dbReference type="EMBL" id="JAVRRT010000007">
    <property type="protein sequence ID" value="KAK5170434.1"/>
    <property type="molecule type" value="Genomic_DNA"/>
</dbReference>
<comment type="caution">
    <text evidence="1">The sequence shown here is derived from an EMBL/GenBank/DDBJ whole genome shotgun (WGS) entry which is preliminary data.</text>
</comment>
<dbReference type="PANTHER" id="PTHR40129:SF2">
    <property type="entry name" value="KETOPANTOATE REDUCTASE N-TERMINAL DOMAIN-CONTAINING PROTEIN"/>
    <property type="match status" value="1"/>
</dbReference>
<evidence type="ECO:0000313" key="2">
    <source>
        <dbReference type="Proteomes" id="UP001337655"/>
    </source>
</evidence>
<dbReference type="RefSeq" id="XP_064659632.1">
    <property type="nucleotide sequence ID" value="XM_064802271.1"/>
</dbReference>
<dbReference type="InterPro" id="IPR036291">
    <property type="entry name" value="NAD(P)-bd_dom_sf"/>
</dbReference>
<dbReference type="Proteomes" id="UP001337655">
    <property type="component" value="Unassembled WGS sequence"/>
</dbReference>
<accession>A0AAV9PD81</accession>
<reference evidence="1 2" key="1">
    <citation type="submission" date="2023-08" db="EMBL/GenBank/DDBJ databases">
        <title>Black Yeasts Isolated from many extreme environments.</title>
        <authorList>
            <person name="Coleine C."/>
            <person name="Stajich J.E."/>
            <person name="Selbmann L."/>
        </authorList>
    </citation>
    <scope>NUCLEOTIDE SEQUENCE [LARGE SCALE GENOMIC DNA]</scope>
    <source>
        <strain evidence="1 2">CCFEE 5935</strain>
    </source>
</reference>
<gene>
    <name evidence="1" type="ORF">LTR77_005022</name>
</gene>
<organism evidence="1 2">
    <name type="scientific">Saxophila tyrrhenica</name>
    <dbReference type="NCBI Taxonomy" id="1690608"/>
    <lineage>
        <taxon>Eukaryota</taxon>
        <taxon>Fungi</taxon>
        <taxon>Dikarya</taxon>
        <taxon>Ascomycota</taxon>
        <taxon>Pezizomycotina</taxon>
        <taxon>Dothideomycetes</taxon>
        <taxon>Dothideomycetidae</taxon>
        <taxon>Mycosphaerellales</taxon>
        <taxon>Extremaceae</taxon>
        <taxon>Saxophila</taxon>
    </lineage>
</organism>
<protein>
    <recommendedName>
        <fullName evidence="3">NAD(P)-binding domain-containing protein</fullName>
    </recommendedName>
</protein>
<evidence type="ECO:0008006" key="3">
    <source>
        <dbReference type="Google" id="ProtNLM"/>
    </source>
</evidence>
<sequence length="286" mass="32086">MQEHHILILGAGWTSTFLIPILRARNLSFVATTRDGREVAGAKTIKWSFDPEQDSISKDKNQFSDLPLAKHVLITFPLTGEGQSKTLVNGYQHAFKGKGVRFIQLGSTGIWSGAAPGWVDRHSSYNTDNSRAIAEDELLGLDGCVLNLAGLWGGERQIRNYVGRVAKTKEDVKGKGSLHMIHGQDVARVVLAVCEKWEKGRGERWMVTDGFVYDWWALFAGWAADAEDKDGDKEDPEPSPQAKWVYELMTEENIRALPRSMETLGRSYDVRELWRTFGLAPLRARI</sequence>
<dbReference type="Gene3D" id="3.40.50.720">
    <property type="entry name" value="NAD(P)-binding Rossmann-like Domain"/>
    <property type="match status" value="1"/>
</dbReference>
<name>A0AAV9PD81_9PEZI</name>
<dbReference type="AlphaFoldDB" id="A0AAV9PD81"/>
<dbReference type="GeneID" id="89926366"/>
<dbReference type="PANTHER" id="PTHR40129">
    <property type="entry name" value="KETOPANTOATE REDUCTASE N-TERMINAL DOMAIN-CONTAINING PROTEIN"/>
    <property type="match status" value="1"/>
</dbReference>
<keyword evidence="2" id="KW-1185">Reference proteome</keyword>
<proteinExistence type="predicted"/>
<dbReference type="SUPFAM" id="SSF51735">
    <property type="entry name" value="NAD(P)-binding Rossmann-fold domains"/>
    <property type="match status" value="1"/>
</dbReference>
<evidence type="ECO:0000313" key="1">
    <source>
        <dbReference type="EMBL" id="KAK5170434.1"/>
    </source>
</evidence>